<protein>
    <submittedName>
        <fullName evidence="5">EAL domain-containing protein</fullName>
    </submittedName>
</protein>
<dbReference type="InterPro" id="IPR001789">
    <property type="entry name" value="Sig_transdc_resp-reg_receiver"/>
</dbReference>
<dbReference type="InterPro" id="IPR011006">
    <property type="entry name" value="CheY-like_superfamily"/>
</dbReference>
<feature type="modified residue" description="4-aspartylphosphate" evidence="1">
    <location>
        <position position="620"/>
    </location>
</feature>
<dbReference type="InterPro" id="IPR000014">
    <property type="entry name" value="PAS"/>
</dbReference>
<gene>
    <name evidence="5" type="ORF">HF690_00285</name>
</gene>
<dbReference type="InterPro" id="IPR035919">
    <property type="entry name" value="EAL_sf"/>
</dbReference>
<dbReference type="Gene3D" id="3.30.70.270">
    <property type="match status" value="1"/>
</dbReference>
<keyword evidence="1" id="KW-0597">Phosphoprotein</keyword>
<dbReference type="SUPFAM" id="SSF55785">
    <property type="entry name" value="PYP-like sensor domain (PAS domain)"/>
    <property type="match status" value="1"/>
</dbReference>
<dbReference type="SMART" id="SM00267">
    <property type="entry name" value="GGDEF"/>
    <property type="match status" value="1"/>
</dbReference>
<dbReference type="SUPFAM" id="SSF52172">
    <property type="entry name" value="CheY-like"/>
    <property type="match status" value="1"/>
</dbReference>
<proteinExistence type="predicted"/>
<evidence type="ECO:0000259" key="2">
    <source>
        <dbReference type="PROSITE" id="PS50110"/>
    </source>
</evidence>
<dbReference type="CDD" id="cd01949">
    <property type="entry name" value="GGDEF"/>
    <property type="match status" value="1"/>
</dbReference>
<evidence type="ECO:0000313" key="6">
    <source>
        <dbReference type="Proteomes" id="UP000541636"/>
    </source>
</evidence>
<dbReference type="Gene3D" id="3.20.20.450">
    <property type="entry name" value="EAL domain"/>
    <property type="match status" value="1"/>
</dbReference>
<dbReference type="Pfam" id="PF13426">
    <property type="entry name" value="PAS_9"/>
    <property type="match status" value="1"/>
</dbReference>
<dbReference type="GO" id="GO:0000160">
    <property type="term" value="P:phosphorelay signal transduction system"/>
    <property type="evidence" value="ECO:0007669"/>
    <property type="project" value="InterPro"/>
</dbReference>
<evidence type="ECO:0000259" key="3">
    <source>
        <dbReference type="PROSITE" id="PS50883"/>
    </source>
</evidence>
<dbReference type="NCBIfam" id="TIGR00254">
    <property type="entry name" value="GGDEF"/>
    <property type="match status" value="1"/>
</dbReference>
<dbReference type="SUPFAM" id="SSF141868">
    <property type="entry name" value="EAL domain-like"/>
    <property type="match status" value="1"/>
</dbReference>
<feature type="domain" description="EAL" evidence="3">
    <location>
        <begin position="303"/>
        <end position="557"/>
    </location>
</feature>
<dbReference type="PROSITE" id="PS50110">
    <property type="entry name" value="RESPONSE_REGULATORY"/>
    <property type="match status" value="1"/>
</dbReference>
<dbReference type="PROSITE" id="PS50887">
    <property type="entry name" value="GGDEF"/>
    <property type="match status" value="1"/>
</dbReference>
<dbReference type="Pfam" id="PF00990">
    <property type="entry name" value="GGDEF"/>
    <property type="match status" value="1"/>
</dbReference>
<comment type="caution">
    <text evidence="5">The sequence shown here is derived from an EMBL/GenBank/DDBJ whole genome shotgun (WGS) entry which is preliminary data.</text>
</comment>
<accession>A0A846ZIH4</accession>
<dbReference type="EMBL" id="JAAZQD010000001">
    <property type="protein sequence ID" value="NKZ37388.1"/>
    <property type="molecule type" value="Genomic_DNA"/>
</dbReference>
<keyword evidence="6" id="KW-1185">Reference proteome</keyword>
<dbReference type="CDD" id="cd01948">
    <property type="entry name" value="EAL"/>
    <property type="match status" value="1"/>
</dbReference>
<dbReference type="SMART" id="SM00448">
    <property type="entry name" value="REC"/>
    <property type="match status" value="1"/>
</dbReference>
<dbReference type="Gene3D" id="3.30.450.20">
    <property type="entry name" value="PAS domain"/>
    <property type="match status" value="1"/>
</dbReference>
<dbReference type="InterPro" id="IPR052155">
    <property type="entry name" value="Biofilm_reg_signaling"/>
</dbReference>
<dbReference type="InterPro" id="IPR043128">
    <property type="entry name" value="Rev_trsase/Diguanyl_cyclase"/>
</dbReference>
<evidence type="ECO:0000313" key="5">
    <source>
        <dbReference type="EMBL" id="NKZ37388.1"/>
    </source>
</evidence>
<dbReference type="InterPro" id="IPR001633">
    <property type="entry name" value="EAL_dom"/>
</dbReference>
<name>A0A846ZIH4_9GAMM</name>
<dbReference type="Proteomes" id="UP000541636">
    <property type="component" value="Unassembled WGS sequence"/>
</dbReference>
<dbReference type="PANTHER" id="PTHR44757">
    <property type="entry name" value="DIGUANYLATE CYCLASE DGCP"/>
    <property type="match status" value="1"/>
</dbReference>
<dbReference type="Pfam" id="PF00072">
    <property type="entry name" value="Response_reg"/>
    <property type="match status" value="1"/>
</dbReference>
<dbReference type="PANTHER" id="PTHR44757:SF2">
    <property type="entry name" value="BIOFILM ARCHITECTURE MAINTENANCE PROTEIN MBAA"/>
    <property type="match status" value="1"/>
</dbReference>
<dbReference type="InterPro" id="IPR035965">
    <property type="entry name" value="PAS-like_dom_sf"/>
</dbReference>
<dbReference type="SUPFAM" id="SSF55073">
    <property type="entry name" value="Nucleotide cyclase"/>
    <property type="match status" value="1"/>
</dbReference>
<dbReference type="Gene3D" id="3.40.50.2300">
    <property type="match status" value="1"/>
</dbReference>
<dbReference type="CDD" id="cd17569">
    <property type="entry name" value="REC_HupR-like"/>
    <property type="match status" value="1"/>
</dbReference>
<organism evidence="5 6">
    <name type="scientific">Oleiagrimonas citrea</name>
    <dbReference type="NCBI Taxonomy" id="1665687"/>
    <lineage>
        <taxon>Bacteria</taxon>
        <taxon>Pseudomonadati</taxon>
        <taxon>Pseudomonadota</taxon>
        <taxon>Gammaproteobacteria</taxon>
        <taxon>Lysobacterales</taxon>
        <taxon>Rhodanobacteraceae</taxon>
        <taxon>Oleiagrimonas</taxon>
    </lineage>
</organism>
<dbReference type="RefSeq" id="WP_168608066.1">
    <property type="nucleotide sequence ID" value="NZ_JAAZQD010000001.1"/>
</dbReference>
<dbReference type="InterPro" id="IPR029787">
    <property type="entry name" value="Nucleotide_cyclase"/>
</dbReference>
<reference evidence="5 6" key="1">
    <citation type="journal article" date="2017" name="Int. J. Syst. Evol. Microbiol.">
        <title>Oleiagrimonas citrea sp. nov., a marine bacterium isolated from tidal flat sediment and emended description of the genus Oleiagrimonas Fang et al. 2015 and Oleiagrimonas soli.</title>
        <authorList>
            <person name="Yang S.H."/>
            <person name="Seo H.S."/>
            <person name="Seong C.N."/>
            <person name="Kwon K.K."/>
        </authorList>
    </citation>
    <scope>NUCLEOTIDE SEQUENCE [LARGE SCALE GENOMIC DNA]</scope>
    <source>
        <strain evidence="5 6">MEBiC09124</strain>
    </source>
</reference>
<dbReference type="PROSITE" id="PS50883">
    <property type="entry name" value="EAL"/>
    <property type="match status" value="1"/>
</dbReference>
<dbReference type="SMART" id="SM00052">
    <property type="entry name" value="EAL"/>
    <property type="match status" value="1"/>
</dbReference>
<feature type="domain" description="GGDEF" evidence="4">
    <location>
        <begin position="160"/>
        <end position="294"/>
    </location>
</feature>
<sequence>MNEKLFERCFASNPAALMLIDLTTPGYPIASMNASAEHLYGRTREALEGIAWEQAFSKESPFAEILEGLESKHAVSEVVGRYERHPDEIIWCRMHLRIVTDAAGNATHAVCTASDVSRQIESEHASEYLATHDTVSGLPRIYVLEENLSAELAQAIHYCYRILVCYIDVDRFGVINETYGFDFGDRLIKKVGERLVACTGRNDLICRFAGDEFILAVIDRESDTDQWELAQRLLDSLSEPVHIDELSMRLTASVGVAGFPDTATSVQELLQQASVAAREAKMETGGDSIRVFSPEQRDMLDERLRIGAHLRDAVQRGELELHYQPVIEAGKREIVGMEALVRWQSPELGLVMPERFISLAEDFGMITEIGKWVLNHACMQARAWLDQGVADFTLSVNVSGLQMRGQQLIEDVNRALNRSRLPPRLLELEFTEDVIMTNVEHVTSVMRELRKIGVKLAMDDFGIGQSSLGHLQRLPVNRLKIDRSFVAAVPDDVSAARISRAVIGLAHEFGFTVVAEGVEKPVQLAFLERNGCEFVQGNFFSKPVKAEAMLAMLRRPELAPREEMGDDQGGTILLVDDEQNVLRALARLLRRDGYRIFTASTFKEAFEILGTHPVHVVVSDHRMPDGKGTEFLGRVKETHPHTVRMILSGYADLGVVTEAINGGAVYRFLTKPWDDDELRKTLHEAMRMARQGAATETDS</sequence>
<dbReference type="AlphaFoldDB" id="A0A846ZIH4"/>
<evidence type="ECO:0000259" key="4">
    <source>
        <dbReference type="PROSITE" id="PS50887"/>
    </source>
</evidence>
<evidence type="ECO:0000256" key="1">
    <source>
        <dbReference type="PROSITE-ProRule" id="PRU00169"/>
    </source>
</evidence>
<feature type="domain" description="Response regulatory" evidence="2">
    <location>
        <begin position="571"/>
        <end position="686"/>
    </location>
</feature>
<dbReference type="NCBIfam" id="TIGR00229">
    <property type="entry name" value="sensory_box"/>
    <property type="match status" value="1"/>
</dbReference>
<dbReference type="Pfam" id="PF00563">
    <property type="entry name" value="EAL"/>
    <property type="match status" value="1"/>
</dbReference>
<dbReference type="InterPro" id="IPR000160">
    <property type="entry name" value="GGDEF_dom"/>
</dbReference>